<gene>
    <name evidence="1" type="ORF">O6H91_16G049400</name>
</gene>
<reference evidence="2" key="1">
    <citation type="journal article" date="2024" name="Proc. Natl. Acad. Sci. U.S.A.">
        <title>Extraordinary preservation of gene collinearity over three hundred million years revealed in homosporous lycophytes.</title>
        <authorList>
            <person name="Li C."/>
            <person name="Wickell D."/>
            <person name="Kuo L.Y."/>
            <person name="Chen X."/>
            <person name="Nie B."/>
            <person name="Liao X."/>
            <person name="Peng D."/>
            <person name="Ji J."/>
            <person name="Jenkins J."/>
            <person name="Williams M."/>
            <person name="Shu S."/>
            <person name="Plott C."/>
            <person name="Barry K."/>
            <person name="Rajasekar S."/>
            <person name="Grimwood J."/>
            <person name="Han X."/>
            <person name="Sun S."/>
            <person name="Hou Z."/>
            <person name="He W."/>
            <person name="Dai G."/>
            <person name="Sun C."/>
            <person name="Schmutz J."/>
            <person name="Leebens-Mack J.H."/>
            <person name="Li F.W."/>
            <person name="Wang L."/>
        </authorList>
    </citation>
    <scope>NUCLEOTIDE SEQUENCE [LARGE SCALE GENOMIC DNA]</scope>
    <source>
        <strain evidence="2">cv. PW_Plant_1</strain>
    </source>
</reference>
<proteinExistence type="predicted"/>
<keyword evidence="2" id="KW-1185">Reference proteome</keyword>
<organism evidence="1 2">
    <name type="scientific">Diphasiastrum complanatum</name>
    <name type="common">Issler's clubmoss</name>
    <name type="synonym">Lycopodium complanatum</name>
    <dbReference type="NCBI Taxonomy" id="34168"/>
    <lineage>
        <taxon>Eukaryota</taxon>
        <taxon>Viridiplantae</taxon>
        <taxon>Streptophyta</taxon>
        <taxon>Embryophyta</taxon>
        <taxon>Tracheophyta</taxon>
        <taxon>Lycopodiopsida</taxon>
        <taxon>Lycopodiales</taxon>
        <taxon>Lycopodiaceae</taxon>
        <taxon>Lycopodioideae</taxon>
        <taxon>Diphasiastrum</taxon>
    </lineage>
</organism>
<name>A0ACC2BC68_DIPCM</name>
<comment type="caution">
    <text evidence="1">The sequence shown here is derived from an EMBL/GenBank/DDBJ whole genome shotgun (WGS) entry which is preliminary data.</text>
</comment>
<accession>A0ACC2BC68</accession>
<protein>
    <submittedName>
        <fullName evidence="1">Uncharacterized protein</fullName>
    </submittedName>
</protein>
<evidence type="ECO:0000313" key="2">
    <source>
        <dbReference type="Proteomes" id="UP001162992"/>
    </source>
</evidence>
<dbReference type="EMBL" id="CM055107">
    <property type="protein sequence ID" value="KAJ7527341.1"/>
    <property type="molecule type" value="Genomic_DNA"/>
</dbReference>
<dbReference type="Proteomes" id="UP001162992">
    <property type="component" value="Chromosome 16"/>
</dbReference>
<sequence length="571" mass="64266">MSRRTPRQIRRVVIERESDSEETSDDEEVDTDNEQEQEQEEQEVEQPQETEAGDEKNEGAKSKRKSITISLKAAKICKVCKAKDHQAGFVGSIYIDCPNKPCFLCKKQGHTTASCPHRVATEHGVSPASRRHSSGMIEFVLERQLGNHPAVVKPSPVIPNRVDCAIIKLHSRRVTSLEFHPTKDNILISGDKKGQIGIWDFEKVYDKTVHGSIHSCIVNSIKFHPKNDGSIFTSGSDGNLCLTDLEIGLGQTLLDLNPNGWSSSATWRMIYGMDVNGRRDLVLAGDNFGLLHQLDMRTNRRCGNPLLIHKKNTKVVGLHCNPVDPDIFLTCGNDHMARIWDYRALDSNKELACLSHPRVVNSAYFSPVSGNKILSTCQDNRIRVWDCIFGDLQNPSREIVHSHDFNRYLTCFRAEWDPKDHTECMSVIGRYISDDFDGVALHPIDFIDVSTGQLVAQVVDHNLTTISSVNKLHPTLDVLATGSSRSLFIWRPKDDLDGPEEQEKSRNNVSIYNVGESDEVKKRKKGKFNEDEQDDDDDDIFCRKKQEKNVKTAVVVKVGSSTNKKPNNPKK</sequence>
<evidence type="ECO:0000313" key="1">
    <source>
        <dbReference type="EMBL" id="KAJ7527341.1"/>
    </source>
</evidence>